<dbReference type="InterPro" id="IPR051343">
    <property type="entry name" value="G-type_lectin_kinases/EP1-like"/>
</dbReference>
<evidence type="ECO:0000256" key="11">
    <source>
        <dbReference type="ARBA" id="ARBA00022840"/>
    </source>
</evidence>
<dbReference type="SUPFAM" id="SSF56112">
    <property type="entry name" value="Protein kinase-like (PK-like)"/>
    <property type="match status" value="1"/>
</dbReference>
<evidence type="ECO:0000256" key="9">
    <source>
        <dbReference type="ARBA" id="ARBA00022777"/>
    </source>
</evidence>
<dbReference type="GO" id="GO:0030246">
    <property type="term" value="F:carbohydrate binding"/>
    <property type="evidence" value="ECO:0007669"/>
    <property type="project" value="UniProtKB-KW"/>
</dbReference>
<dbReference type="HOGENOM" id="CLU_000288_116_2_1"/>
<keyword evidence="13 21" id="KW-0472">Membrane</keyword>
<keyword evidence="5 21" id="KW-0812">Transmembrane</keyword>
<keyword evidence="26" id="KW-1185">Reference proteome</keyword>
<keyword evidence="4 19" id="KW-0808">Transferase</keyword>
<dbReference type="FunFam" id="1.10.510.10:FF:000237">
    <property type="entry name" value="G-type lectin S-receptor-like serine/threonine-protein kinase"/>
    <property type="match status" value="1"/>
</dbReference>
<dbReference type="InterPro" id="IPR017441">
    <property type="entry name" value="Protein_kinase_ATP_BS"/>
</dbReference>
<keyword evidence="14" id="KW-1015">Disulfide bond</keyword>
<name>A0A0E0GPB2_ORYNI</name>
<dbReference type="InterPro" id="IPR024171">
    <property type="entry name" value="SRK-like_kinase"/>
</dbReference>
<keyword evidence="11 19" id="KW-0067">ATP-binding</keyword>
<keyword evidence="10" id="KW-0611">Plant defense</keyword>
<dbReference type="PROSITE" id="PS00107">
    <property type="entry name" value="PROTEIN_KINASE_ATP"/>
    <property type="match status" value="1"/>
</dbReference>
<dbReference type="Pfam" id="PF01453">
    <property type="entry name" value="B_lectin"/>
    <property type="match status" value="1"/>
</dbReference>
<dbReference type="Pfam" id="PF00069">
    <property type="entry name" value="Pkinase"/>
    <property type="match status" value="1"/>
</dbReference>
<keyword evidence="2 19" id="KW-0723">Serine/threonine-protein kinase</keyword>
<feature type="signal peptide" evidence="22">
    <location>
        <begin position="1"/>
        <end position="19"/>
    </location>
</feature>
<dbReference type="GO" id="GO:0004674">
    <property type="term" value="F:protein serine/threonine kinase activity"/>
    <property type="evidence" value="ECO:0007669"/>
    <property type="project" value="UniProtKB-KW"/>
</dbReference>
<dbReference type="Gene3D" id="2.90.10.10">
    <property type="entry name" value="Bulb-type lectin domain"/>
    <property type="match status" value="2"/>
</dbReference>
<evidence type="ECO:0000256" key="2">
    <source>
        <dbReference type="ARBA" id="ARBA00022527"/>
    </source>
</evidence>
<dbReference type="GO" id="GO:0006952">
    <property type="term" value="P:defense response"/>
    <property type="evidence" value="ECO:0007669"/>
    <property type="project" value="UniProtKB-KW"/>
</dbReference>
<feature type="transmembrane region" description="Helical" evidence="21">
    <location>
        <begin position="461"/>
        <end position="485"/>
    </location>
</feature>
<evidence type="ECO:0000313" key="25">
    <source>
        <dbReference type="EnsemblPlants" id="ONIVA03G23760.1"/>
    </source>
</evidence>
<evidence type="ECO:0000256" key="6">
    <source>
        <dbReference type="ARBA" id="ARBA00022729"/>
    </source>
</evidence>
<dbReference type="GO" id="GO:0051707">
    <property type="term" value="P:response to other organism"/>
    <property type="evidence" value="ECO:0007669"/>
    <property type="project" value="UniProtKB-ARBA"/>
</dbReference>
<reference evidence="25" key="2">
    <citation type="submission" date="2018-04" db="EMBL/GenBank/DDBJ databases">
        <title>OnivRS2 (Oryza nivara Reference Sequence Version 2).</title>
        <authorList>
            <person name="Zhang J."/>
            <person name="Kudrna D."/>
            <person name="Lee S."/>
            <person name="Talag J."/>
            <person name="Rajasekar S."/>
            <person name="Welchert J."/>
            <person name="Hsing Y.-I."/>
            <person name="Wing R.A."/>
        </authorList>
    </citation>
    <scope>NUCLEOTIDE SEQUENCE [LARGE SCALE GENOMIC DNA]</scope>
    <source>
        <strain evidence="25">SL10</strain>
    </source>
</reference>
<dbReference type="PANTHER" id="PTHR47976">
    <property type="entry name" value="G-TYPE LECTIN S-RECEPTOR-LIKE SERINE/THREONINE-PROTEIN KINASE SD2-5"/>
    <property type="match status" value="1"/>
</dbReference>
<dbReference type="InterPro" id="IPR036426">
    <property type="entry name" value="Bulb-type_lectin_dom_sf"/>
</dbReference>
<dbReference type="Proteomes" id="UP000006591">
    <property type="component" value="Chromosome 3"/>
</dbReference>
<evidence type="ECO:0000256" key="18">
    <source>
        <dbReference type="ARBA" id="ARBA00048679"/>
    </source>
</evidence>
<dbReference type="InterPro" id="IPR008271">
    <property type="entry name" value="Ser/Thr_kinase_AS"/>
</dbReference>
<feature type="binding site" evidence="20">
    <location>
        <position position="554"/>
    </location>
    <ligand>
        <name>ATP</name>
        <dbReference type="ChEBI" id="CHEBI:30616"/>
    </ligand>
</feature>
<keyword evidence="6 22" id="KW-0732">Signal</keyword>
<evidence type="ECO:0000256" key="15">
    <source>
        <dbReference type="ARBA" id="ARBA00023170"/>
    </source>
</evidence>
<dbReference type="InterPro" id="IPR000719">
    <property type="entry name" value="Prot_kinase_dom"/>
</dbReference>
<dbReference type="AlphaFoldDB" id="A0A0E0GPB2"/>
<dbReference type="GO" id="GO:0106310">
    <property type="term" value="F:protein serine kinase activity"/>
    <property type="evidence" value="ECO:0007669"/>
    <property type="project" value="RHEA"/>
</dbReference>
<evidence type="ECO:0000256" key="12">
    <source>
        <dbReference type="ARBA" id="ARBA00022989"/>
    </source>
</evidence>
<dbReference type="Gene3D" id="3.30.200.20">
    <property type="entry name" value="Phosphorylase Kinase, domain 1"/>
    <property type="match status" value="1"/>
</dbReference>
<evidence type="ECO:0000256" key="8">
    <source>
        <dbReference type="ARBA" id="ARBA00022741"/>
    </source>
</evidence>
<evidence type="ECO:0000256" key="5">
    <source>
        <dbReference type="ARBA" id="ARBA00022692"/>
    </source>
</evidence>
<dbReference type="GO" id="GO:0016020">
    <property type="term" value="C:membrane"/>
    <property type="evidence" value="ECO:0007669"/>
    <property type="project" value="UniProtKB-SubCell"/>
</dbReference>
<keyword evidence="7" id="KW-0430">Lectin</keyword>
<keyword evidence="16" id="KW-0325">Glycoprotein</keyword>
<comment type="catalytic activity">
    <reaction evidence="18 19">
        <text>L-seryl-[protein] + ATP = O-phospho-L-seryl-[protein] + ADP + H(+)</text>
        <dbReference type="Rhea" id="RHEA:17989"/>
        <dbReference type="Rhea" id="RHEA-COMP:9863"/>
        <dbReference type="Rhea" id="RHEA-COMP:11604"/>
        <dbReference type="ChEBI" id="CHEBI:15378"/>
        <dbReference type="ChEBI" id="CHEBI:29999"/>
        <dbReference type="ChEBI" id="CHEBI:30616"/>
        <dbReference type="ChEBI" id="CHEBI:83421"/>
        <dbReference type="ChEBI" id="CHEBI:456216"/>
        <dbReference type="EC" id="2.7.11.1"/>
    </reaction>
</comment>
<feature type="domain" description="Bulb-type lectin" evidence="24">
    <location>
        <begin position="22"/>
        <end position="149"/>
    </location>
</feature>
<dbReference type="SMART" id="SM00108">
    <property type="entry name" value="B_lectin"/>
    <property type="match status" value="1"/>
</dbReference>
<dbReference type="SUPFAM" id="SSF51110">
    <property type="entry name" value="alpha-D-mannose-specific plant lectins"/>
    <property type="match status" value="1"/>
</dbReference>
<accession>A0A0E0GPB2</accession>
<dbReference type="InterPro" id="IPR001480">
    <property type="entry name" value="Bulb-type_lectin_dom"/>
</dbReference>
<keyword evidence="3" id="KW-0245">EGF-like domain</keyword>
<dbReference type="PROSITE" id="PS50011">
    <property type="entry name" value="PROTEIN_KINASE_DOM"/>
    <property type="match status" value="1"/>
</dbReference>
<evidence type="ECO:0000256" key="21">
    <source>
        <dbReference type="SAM" id="Phobius"/>
    </source>
</evidence>
<evidence type="ECO:0000256" key="3">
    <source>
        <dbReference type="ARBA" id="ARBA00022536"/>
    </source>
</evidence>
<dbReference type="SMART" id="SM00220">
    <property type="entry name" value="S_TKc"/>
    <property type="match status" value="1"/>
</dbReference>
<evidence type="ECO:0000256" key="4">
    <source>
        <dbReference type="ARBA" id="ARBA00022679"/>
    </source>
</evidence>
<evidence type="ECO:0000256" key="17">
    <source>
        <dbReference type="ARBA" id="ARBA00047899"/>
    </source>
</evidence>
<dbReference type="EnsemblPlants" id="ONIVA03G23760.1">
    <property type="protein sequence ID" value="ONIVA03G23760.1"/>
    <property type="gene ID" value="ONIVA03G23760"/>
</dbReference>
<comment type="similarity">
    <text evidence="19">Belongs to the protein kinase superfamily. Ser/Thr protein kinase family.</text>
</comment>
<reference evidence="25" key="1">
    <citation type="submission" date="2015-04" db="UniProtKB">
        <authorList>
            <consortium name="EnsemblPlants"/>
        </authorList>
    </citation>
    <scope>IDENTIFICATION</scope>
    <source>
        <strain evidence="25">SL10</strain>
    </source>
</reference>
<feature type="chain" id="PRO_5002360717" description="Receptor-like serine/threonine-protein kinase" evidence="22">
    <location>
        <begin position="20"/>
        <end position="813"/>
    </location>
</feature>
<dbReference type="PROSITE" id="PS50927">
    <property type="entry name" value="BULB_LECTIN"/>
    <property type="match status" value="1"/>
</dbReference>
<dbReference type="eggNOG" id="ENOG502QQEW">
    <property type="taxonomic scope" value="Eukaryota"/>
</dbReference>
<dbReference type="FunFam" id="2.90.10.30:FF:000001">
    <property type="entry name" value="Serine/threonine-protein kinase"/>
    <property type="match status" value="1"/>
</dbReference>
<evidence type="ECO:0000256" key="22">
    <source>
        <dbReference type="SAM" id="SignalP"/>
    </source>
</evidence>
<evidence type="ECO:0000256" key="19">
    <source>
        <dbReference type="PIRNR" id="PIRNR000641"/>
    </source>
</evidence>
<dbReference type="FunFam" id="3.30.200.20:FF:000059">
    <property type="entry name" value="S-receptor-like serine/threonine-protein kinase"/>
    <property type="match status" value="1"/>
</dbReference>
<keyword evidence="12 21" id="KW-1133">Transmembrane helix</keyword>
<dbReference type="PANTHER" id="PTHR47976:SF108">
    <property type="entry name" value="G-TYPE LECTIN S-RECEPTOR-LIKE SERINE_THREONINE-PROTEIN KINASE LECRK1"/>
    <property type="match status" value="1"/>
</dbReference>
<evidence type="ECO:0000256" key="14">
    <source>
        <dbReference type="ARBA" id="ARBA00023157"/>
    </source>
</evidence>
<evidence type="ECO:0000259" key="24">
    <source>
        <dbReference type="PROSITE" id="PS50927"/>
    </source>
</evidence>
<feature type="domain" description="Protein kinase" evidence="23">
    <location>
        <begin position="523"/>
        <end position="797"/>
    </location>
</feature>
<dbReference type="EC" id="2.7.11.1" evidence="19"/>
<dbReference type="GO" id="GO:0005524">
    <property type="term" value="F:ATP binding"/>
    <property type="evidence" value="ECO:0007669"/>
    <property type="project" value="UniProtKB-UniRule"/>
</dbReference>
<evidence type="ECO:0000259" key="23">
    <source>
        <dbReference type="PROSITE" id="PS50011"/>
    </source>
</evidence>
<proteinExistence type="inferred from homology"/>
<evidence type="ECO:0000256" key="13">
    <source>
        <dbReference type="ARBA" id="ARBA00023136"/>
    </source>
</evidence>
<dbReference type="OMA" id="NQTETEC"/>
<evidence type="ECO:0000313" key="26">
    <source>
        <dbReference type="Proteomes" id="UP000006591"/>
    </source>
</evidence>
<evidence type="ECO:0000256" key="20">
    <source>
        <dbReference type="PROSITE-ProRule" id="PRU10141"/>
    </source>
</evidence>
<dbReference type="PIRSF" id="PIRSF000641">
    <property type="entry name" value="SRK"/>
    <property type="match status" value="1"/>
</dbReference>
<evidence type="ECO:0000256" key="16">
    <source>
        <dbReference type="ARBA" id="ARBA00023180"/>
    </source>
</evidence>
<keyword evidence="8 19" id="KW-0547">Nucleotide-binding</keyword>
<dbReference type="InterPro" id="IPR011009">
    <property type="entry name" value="Kinase-like_dom_sf"/>
</dbReference>
<comment type="subcellular location">
    <subcellularLocation>
        <location evidence="1">Membrane</location>
        <topology evidence="1">Single-pass type I membrane protein</topology>
    </subcellularLocation>
</comment>
<evidence type="ECO:0000256" key="10">
    <source>
        <dbReference type="ARBA" id="ARBA00022821"/>
    </source>
</evidence>
<comment type="catalytic activity">
    <reaction evidence="17 19">
        <text>L-threonyl-[protein] + ATP = O-phospho-L-threonyl-[protein] + ADP + H(+)</text>
        <dbReference type="Rhea" id="RHEA:46608"/>
        <dbReference type="Rhea" id="RHEA-COMP:11060"/>
        <dbReference type="Rhea" id="RHEA-COMP:11605"/>
        <dbReference type="ChEBI" id="CHEBI:15378"/>
        <dbReference type="ChEBI" id="CHEBI:30013"/>
        <dbReference type="ChEBI" id="CHEBI:30616"/>
        <dbReference type="ChEBI" id="CHEBI:61977"/>
        <dbReference type="ChEBI" id="CHEBI:456216"/>
        <dbReference type="EC" id="2.7.11.1"/>
    </reaction>
</comment>
<organism evidence="25">
    <name type="scientific">Oryza nivara</name>
    <name type="common">Indian wild rice</name>
    <name type="synonym">Oryza sativa f. spontanea</name>
    <dbReference type="NCBI Taxonomy" id="4536"/>
    <lineage>
        <taxon>Eukaryota</taxon>
        <taxon>Viridiplantae</taxon>
        <taxon>Streptophyta</taxon>
        <taxon>Embryophyta</taxon>
        <taxon>Tracheophyta</taxon>
        <taxon>Spermatophyta</taxon>
        <taxon>Magnoliopsida</taxon>
        <taxon>Liliopsida</taxon>
        <taxon>Poales</taxon>
        <taxon>Poaceae</taxon>
        <taxon>BOP clade</taxon>
        <taxon>Oryzoideae</taxon>
        <taxon>Oryzeae</taxon>
        <taxon>Oryzinae</taxon>
        <taxon>Oryza</taxon>
    </lineage>
</organism>
<dbReference type="Gene3D" id="1.10.510.10">
    <property type="entry name" value="Transferase(Phosphotransferase) domain 1"/>
    <property type="match status" value="1"/>
</dbReference>
<dbReference type="FunFam" id="2.90.10.10:FF:000031">
    <property type="entry name" value="G-type lectin S-receptor-like serine/threonine-protein kinase LECRK1"/>
    <property type="match status" value="1"/>
</dbReference>
<dbReference type="FunFam" id="2.90.10.10:FF:000013">
    <property type="entry name" value="G-type lectin S-receptor-like serine/threonine-protein kinase LECRK1"/>
    <property type="match status" value="1"/>
</dbReference>
<sequence length="813" mass="90495">MVALLLFPMLLQLLSPTCAQTQKNITLGSTLAPQSPASSWLSPSGDFAFGFRPVEGNTSFYLIAVWFNKISDKTVVWYAKNTDQDPSIVEVPSDSFLQLTNDGALSLKDRSGQEGWNPQVTSVAYASMRDTGNFVLLGADGTTKWQTFDMPSDTILPTQVIPCNKTRNKSLRARLDIDDYSSGRFLLDVQTDGNLALYLVAVPSGSKYQQYWSTDTTGNGSELVFSETGKVYFALTDGTQINISSGAGIGSMADYFHRATLDPDGVFRQYVYPKKANAGILGGETWTAVSMQPQNICHAIVSDVGSGVCGFNSYCTFDGTRNQIASCQCPPWYKFFDEQKKYKGCKQDFQPHSCNLDEATALAQFELRPIYGVDWPLSDYEKYEPIGQDDCGRLCVIDCFCAMAVYNQSTSTCWKKKLPLSNGNMADYVQRTVLLKVPSSNSSQSMISTSSNKWKRNRKHWVLGSSLILGTSILVNFALISIFLFGTYCRIATKKNIPLSQASSKSQLPLKTFTYKELEKATAGFHEILGAGASGVVYKGQLEDELKTNIAVKKIDKLQPETEKEFMVEVETIGQTFHKNLVRLLGFCNEGAERLLVYEFMTNGPLNRLLFDNSRPHWNTRVHIALGVARGLLYLHDECSKQIIHCDIKPQNILLDDNLVAKISDFGLAKLLLTNQTRTNTGIRGTRGYVAPEWFKNIGISTKVDVYSFGVILLELVCCRRNVELEVVDEEQTIVTYWANDCYRSGRIDLLVEGDDEAIYNIKKVERFVTVALWCLQEDPSMRPNMLKVTQMLDGAVAIPSPPDPCSFISSLP</sequence>
<dbReference type="PROSITE" id="PS00108">
    <property type="entry name" value="PROTEIN_KINASE_ST"/>
    <property type="match status" value="1"/>
</dbReference>
<keyword evidence="15" id="KW-0675">Receptor</keyword>
<dbReference type="CDD" id="cd01098">
    <property type="entry name" value="PAN_AP_plant"/>
    <property type="match status" value="1"/>
</dbReference>
<dbReference type="Gramene" id="ONIVA03G23760.1">
    <property type="protein sequence ID" value="ONIVA03G23760.1"/>
    <property type="gene ID" value="ONIVA03G23760"/>
</dbReference>
<keyword evidence="9 19" id="KW-0418">Kinase</keyword>
<evidence type="ECO:0000256" key="7">
    <source>
        <dbReference type="ARBA" id="ARBA00022734"/>
    </source>
</evidence>
<protein>
    <recommendedName>
        <fullName evidence="19">Receptor-like serine/threonine-protein kinase</fullName>
        <ecNumber evidence="19">2.7.11.1</ecNumber>
    </recommendedName>
</protein>
<evidence type="ECO:0000256" key="1">
    <source>
        <dbReference type="ARBA" id="ARBA00004479"/>
    </source>
</evidence>
<dbReference type="STRING" id="4536.A0A0E0GPB2"/>